<dbReference type="PROSITE" id="PS51257">
    <property type="entry name" value="PROKAR_LIPOPROTEIN"/>
    <property type="match status" value="1"/>
</dbReference>
<dbReference type="SMART" id="SM00635">
    <property type="entry name" value="BID_2"/>
    <property type="match status" value="1"/>
</dbReference>
<keyword evidence="1" id="KW-0732">Signal</keyword>
<dbReference type="EMBL" id="AFEU01000003">
    <property type="protein sequence ID" value="EIJ79055.1"/>
    <property type="molecule type" value="Genomic_DNA"/>
</dbReference>
<proteinExistence type="predicted"/>
<dbReference type="Proteomes" id="UP000010523">
    <property type="component" value="Unassembled WGS sequence"/>
</dbReference>
<dbReference type="eggNOG" id="COG5492">
    <property type="taxonomic scope" value="Bacteria"/>
</dbReference>
<dbReference type="OrthoDB" id="38701at2"/>
<dbReference type="Pfam" id="PF02368">
    <property type="entry name" value="Big_2"/>
    <property type="match status" value="1"/>
</dbReference>
<dbReference type="PATRIC" id="fig|997296.3.peg.3349"/>
<protein>
    <submittedName>
        <fullName evidence="3">Ig domain protein group 2 domain protein</fullName>
    </submittedName>
</protein>
<comment type="caution">
    <text evidence="3">The sequence shown here is derived from an EMBL/GenBank/DDBJ whole genome shotgun (WGS) entry which is preliminary data.</text>
</comment>
<reference evidence="3 4" key="1">
    <citation type="journal article" date="2012" name="Appl. Environ. Microbiol.">
        <title>Genome Sequence of Thermotolerant Bacillus methanolicus: Features and Regulation Related to Methylotrophy and Production of L-Lysine and L-Glutamate from Methanol.</title>
        <authorList>
            <person name="Heggeset T.M."/>
            <person name="Krog A."/>
            <person name="Balzer S."/>
            <person name="Wentzel A."/>
            <person name="Ellingsen T.E."/>
            <person name="Brautaset T."/>
        </authorList>
    </citation>
    <scope>NUCLEOTIDE SEQUENCE [LARGE SCALE GENOMIC DNA]</scope>
    <source>
        <strain evidence="3 4">PB1</strain>
    </source>
</reference>
<feature type="signal peptide" evidence="1">
    <location>
        <begin position="1"/>
        <end position="18"/>
    </location>
</feature>
<feature type="chain" id="PRO_5038674371" evidence="1">
    <location>
        <begin position="19"/>
        <end position="533"/>
    </location>
</feature>
<evidence type="ECO:0000313" key="4">
    <source>
        <dbReference type="Proteomes" id="UP000010523"/>
    </source>
</evidence>
<dbReference type="InterPro" id="IPR008964">
    <property type="entry name" value="Invasin/intimin_cell_adhesion"/>
</dbReference>
<evidence type="ECO:0000313" key="3">
    <source>
        <dbReference type="EMBL" id="EIJ79055.1"/>
    </source>
</evidence>
<dbReference type="STRING" id="997296.PB1_15894"/>
<dbReference type="Gene3D" id="2.60.40.1080">
    <property type="match status" value="1"/>
</dbReference>
<dbReference type="RefSeq" id="WP_004438363.1">
    <property type="nucleotide sequence ID" value="NZ_AFEU01000003.1"/>
</dbReference>
<evidence type="ECO:0000259" key="2">
    <source>
        <dbReference type="SMART" id="SM00635"/>
    </source>
</evidence>
<sequence length="533" mass="59501">MKKVLVALLLIVFITACDSDEPSLKGNVSLQAVNPQFPPENLIKFRDENSESNRFKLLFSLEPIEGNKKGKLSDIKIFQPLPDGIKLADIEDSIRDLEGLETKPSVSEKIVNGKRTLEIVLNNTIAYDKKKFTPDKIGFSVVLQADWALQNVSMPKAEMEFTDSRNGKLKSSLSPPPRSQIINMKVRLTFPDYYYEGDSSGMISYNSTNYGAQTKLLNQPVKSMVKENDYTIKITYANDETANLYLQPDFTMKNSKTNQILSSGSVTDSDVIVNLSRLVPGENVKYFYRLNNEDWKQFSQGDSISVTKYGTTVISVKSEGGFSLPENIMTKTITIEKRIESITVQPNPIEIETGKTAAFTVNIHPSDATNQDLDFEIGDETIAEFTEANRILGKTEGETELVVRTKDGSNIVVTVQIKVKDPYIPLEELKFKKTVFKIGLGEKIPLTDLLIFNPDNATQKNIVDVVTEMKNKVQVIEENGKWYVIGKEIGYSTVTATAEKQRNGNQPQASVLFEVITNSNDDEDDGPPGAGRW</sequence>
<dbReference type="InterPro" id="IPR003343">
    <property type="entry name" value="Big_2"/>
</dbReference>
<keyword evidence="4" id="KW-1185">Reference proteome</keyword>
<dbReference type="AlphaFoldDB" id="I3DXT4"/>
<organism evidence="3 4">
    <name type="scientific">Bacillus methanolicus PB1</name>
    <dbReference type="NCBI Taxonomy" id="997296"/>
    <lineage>
        <taxon>Bacteria</taxon>
        <taxon>Bacillati</taxon>
        <taxon>Bacillota</taxon>
        <taxon>Bacilli</taxon>
        <taxon>Bacillales</taxon>
        <taxon>Bacillaceae</taxon>
        <taxon>Bacillus</taxon>
    </lineage>
</organism>
<evidence type="ECO:0000256" key="1">
    <source>
        <dbReference type="SAM" id="SignalP"/>
    </source>
</evidence>
<accession>I3DXT4</accession>
<dbReference type="SUPFAM" id="SSF49373">
    <property type="entry name" value="Invasin/intimin cell-adhesion fragments"/>
    <property type="match status" value="1"/>
</dbReference>
<name>I3DXT4_BACMT</name>
<feature type="domain" description="BIG2" evidence="2">
    <location>
        <begin position="338"/>
        <end position="415"/>
    </location>
</feature>
<gene>
    <name evidence="3" type="ORF">PB1_15894</name>
</gene>